<evidence type="ECO:0000259" key="1">
    <source>
        <dbReference type="PROSITE" id="PS50846"/>
    </source>
</evidence>
<organism evidence="2 3">
    <name type="scientific">Tenacibaculum skagerrakense</name>
    <dbReference type="NCBI Taxonomy" id="186571"/>
    <lineage>
        <taxon>Bacteria</taxon>
        <taxon>Pseudomonadati</taxon>
        <taxon>Bacteroidota</taxon>
        <taxon>Flavobacteriia</taxon>
        <taxon>Flavobacteriales</taxon>
        <taxon>Flavobacteriaceae</taxon>
        <taxon>Tenacibaculum</taxon>
    </lineage>
</organism>
<protein>
    <submittedName>
        <fullName evidence="2">Heavy-metal-associated domain-containing protein</fullName>
    </submittedName>
</protein>
<dbReference type="Pfam" id="PF00403">
    <property type="entry name" value="HMA"/>
    <property type="match status" value="1"/>
</dbReference>
<evidence type="ECO:0000313" key="3">
    <source>
        <dbReference type="Proteomes" id="UP000294564"/>
    </source>
</evidence>
<dbReference type="AlphaFoldDB" id="A0A4R2P3A2"/>
<dbReference type="InterPro" id="IPR006121">
    <property type="entry name" value="HMA_dom"/>
</dbReference>
<dbReference type="Proteomes" id="UP000294564">
    <property type="component" value="Unassembled WGS sequence"/>
</dbReference>
<evidence type="ECO:0000313" key="2">
    <source>
        <dbReference type="EMBL" id="TCP28484.1"/>
    </source>
</evidence>
<dbReference type="RefSeq" id="WP_132792823.1">
    <property type="nucleotide sequence ID" value="NZ_SLXM01000001.1"/>
</dbReference>
<reference evidence="2 3" key="1">
    <citation type="submission" date="2019-03" db="EMBL/GenBank/DDBJ databases">
        <title>Genomic Encyclopedia of Type Strains, Phase IV (KMG-IV): sequencing the most valuable type-strain genomes for metagenomic binning, comparative biology and taxonomic classification.</title>
        <authorList>
            <person name="Goeker M."/>
        </authorList>
    </citation>
    <scope>NUCLEOTIDE SEQUENCE [LARGE SCALE GENOMIC DNA]</scope>
    <source>
        <strain evidence="2 3">DSM 14836</strain>
    </source>
</reference>
<dbReference type="GO" id="GO:0046872">
    <property type="term" value="F:metal ion binding"/>
    <property type="evidence" value="ECO:0007669"/>
    <property type="project" value="InterPro"/>
</dbReference>
<dbReference type="InterPro" id="IPR036163">
    <property type="entry name" value="HMA_dom_sf"/>
</dbReference>
<dbReference type="PROSITE" id="PS50846">
    <property type="entry name" value="HMA_2"/>
    <property type="match status" value="1"/>
</dbReference>
<comment type="caution">
    <text evidence="2">The sequence shown here is derived from an EMBL/GenBank/DDBJ whole genome shotgun (WGS) entry which is preliminary data.</text>
</comment>
<dbReference type="SUPFAM" id="SSF55008">
    <property type="entry name" value="HMA, heavy metal-associated domain"/>
    <property type="match status" value="1"/>
</dbReference>
<feature type="domain" description="HMA" evidence="1">
    <location>
        <begin position="21"/>
        <end position="89"/>
    </location>
</feature>
<proteinExistence type="predicted"/>
<gene>
    <name evidence="2" type="ORF">EV195_101662</name>
</gene>
<accession>A0A4R2P3A2</accession>
<dbReference type="EMBL" id="SLXM01000001">
    <property type="protein sequence ID" value="TCP28484.1"/>
    <property type="molecule type" value="Genomic_DNA"/>
</dbReference>
<sequence>MKKIVTIICLVGIVITSQAQKKNAKLVLEVEGVCKMCKKRIEKAALNTKGVKFANWNVEDHQLTVIIDERKTNKKAVCESVAKVGHDTKEVKATDEAYSNLHACCKYRDIEIKKQHQEKQ</sequence>
<dbReference type="OrthoDB" id="5513217at2"/>
<dbReference type="Gene3D" id="3.30.70.100">
    <property type="match status" value="1"/>
</dbReference>
<keyword evidence="3" id="KW-1185">Reference proteome</keyword>
<name>A0A4R2P3A2_9FLAO</name>